<dbReference type="Pfam" id="PF00493">
    <property type="entry name" value="MCM"/>
    <property type="match status" value="1"/>
</dbReference>
<evidence type="ECO:0000256" key="20">
    <source>
        <dbReference type="ARBA" id="ARBA00059876"/>
    </source>
</evidence>
<dbReference type="AlphaFoldDB" id="A0AA38MST6"/>
<dbReference type="PANTHER" id="PTHR11630">
    <property type="entry name" value="DNA REPLICATION LICENSING FACTOR MCM FAMILY MEMBER"/>
    <property type="match status" value="1"/>
</dbReference>
<dbReference type="PANTHER" id="PTHR11630:SF48">
    <property type="entry name" value="DNA HELICASE MCM9"/>
    <property type="match status" value="1"/>
</dbReference>
<dbReference type="FunFam" id="3.40.50.300:FF:002270">
    <property type="entry name" value="Probable DNA helicase MCM9"/>
    <property type="match status" value="1"/>
</dbReference>
<dbReference type="SUPFAM" id="SSF52540">
    <property type="entry name" value="P-loop containing nucleoside triphosphate hydrolases"/>
    <property type="match status" value="1"/>
</dbReference>
<keyword evidence="4" id="KW-0235">DNA replication</keyword>
<gene>
    <name evidence="24" type="ORF">Zmor_001397</name>
</gene>
<evidence type="ECO:0000256" key="1">
    <source>
        <dbReference type="ARBA" id="ARBA00004123"/>
    </source>
</evidence>
<evidence type="ECO:0000256" key="12">
    <source>
        <dbReference type="ARBA" id="ARBA00022840"/>
    </source>
</evidence>
<dbReference type="Gene3D" id="2.40.50.140">
    <property type="entry name" value="Nucleic acid-binding proteins"/>
    <property type="match status" value="1"/>
</dbReference>
<evidence type="ECO:0000313" key="24">
    <source>
        <dbReference type="EMBL" id="KAJ3665933.1"/>
    </source>
</evidence>
<keyword evidence="25" id="KW-1185">Reference proteome</keyword>
<evidence type="ECO:0000259" key="23">
    <source>
        <dbReference type="PROSITE" id="PS50051"/>
    </source>
</evidence>
<dbReference type="InterPro" id="IPR058768">
    <property type="entry name" value="MCM9_N"/>
</dbReference>
<feature type="domain" description="MCM C-terminal AAA(+) ATPase" evidence="23">
    <location>
        <begin position="287"/>
        <end position="492"/>
    </location>
</feature>
<dbReference type="InterPro" id="IPR033762">
    <property type="entry name" value="MCM_OB"/>
</dbReference>
<keyword evidence="15" id="KW-0539">Nucleus</keyword>
<dbReference type="EMBL" id="JALNTZ010000001">
    <property type="protein sequence ID" value="KAJ3665933.1"/>
    <property type="molecule type" value="Genomic_DNA"/>
</dbReference>
<dbReference type="GO" id="GO:0000724">
    <property type="term" value="P:double-strand break repair via homologous recombination"/>
    <property type="evidence" value="ECO:0007669"/>
    <property type="project" value="TreeGrafter"/>
</dbReference>
<dbReference type="InterPro" id="IPR012340">
    <property type="entry name" value="NA-bd_OB-fold"/>
</dbReference>
<dbReference type="Pfam" id="PF17207">
    <property type="entry name" value="MCM_OB"/>
    <property type="match status" value="1"/>
</dbReference>
<dbReference type="EC" id="3.6.4.12" evidence="3"/>
<dbReference type="GO" id="GO:0016787">
    <property type="term" value="F:hydrolase activity"/>
    <property type="evidence" value="ECO:0007669"/>
    <property type="project" value="UniProtKB-KW"/>
</dbReference>
<organism evidence="24 25">
    <name type="scientific">Zophobas morio</name>
    <dbReference type="NCBI Taxonomy" id="2755281"/>
    <lineage>
        <taxon>Eukaryota</taxon>
        <taxon>Metazoa</taxon>
        <taxon>Ecdysozoa</taxon>
        <taxon>Arthropoda</taxon>
        <taxon>Hexapoda</taxon>
        <taxon>Insecta</taxon>
        <taxon>Pterygota</taxon>
        <taxon>Neoptera</taxon>
        <taxon>Endopterygota</taxon>
        <taxon>Coleoptera</taxon>
        <taxon>Polyphaga</taxon>
        <taxon>Cucujiformia</taxon>
        <taxon>Tenebrionidae</taxon>
        <taxon>Zophobas</taxon>
    </lineage>
</organism>
<dbReference type="InterPro" id="IPR041562">
    <property type="entry name" value="MCM_lid"/>
</dbReference>
<comment type="similarity">
    <text evidence="2 22">Belongs to the MCM family.</text>
</comment>
<dbReference type="InterPro" id="IPR027417">
    <property type="entry name" value="P-loop_NTPase"/>
</dbReference>
<dbReference type="SMART" id="SM00382">
    <property type="entry name" value="AAA"/>
    <property type="match status" value="1"/>
</dbReference>
<dbReference type="PROSITE" id="PS00847">
    <property type="entry name" value="MCM_1"/>
    <property type="match status" value="1"/>
</dbReference>
<reference evidence="24" key="1">
    <citation type="journal article" date="2023" name="G3 (Bethesda)">
        <title>Whole genome assemblies of Zophobas morio and Tenebrio molitor.</title>
        <authorList>
            <person name="Kaur S."/>
            <person name="Stinson S.A."/>
            <person name="diCenzo G.C."/>
        </authorList>
    </citation>
    <scope>NUCLEOTIDE SEQUENCE</scope>
    <source>
        <strain evidence="24">QUZm001</strain>
    </source>
</reference>
<keyword evidence="8" id="KW-0863">Zinc-finger</keyword>
<keyword evidence="12 22" id="KW-0067">ATP-binding</keyword>
<dbReference type="PROSITE" id="PS50051">
    <property type="entry name" value="MCM_2"/>
    <property type="match status" value="1"/>
</dbReference>
<dbReference type="GO" id="GO:0005634">
    <property type="term" value="C:nucleus"/>
    <property type="evidence" value="ECO:0007669"/>
    <property type="project" value="UniProtKB-SubCell"/>
</dbReference>
<keyword evidence="16" id="KW-0469">Meiosis</keyword>
<dbReference type="InterPro" id="IPR003593">
    <property type="entry name" value="AAA+_ATPase"/>
</dbReference>
<evidence type="ECO:0000256" key="18">
    <source>
        <dbReference type="ARBA" id="ARBA00042301"/>
    </source>
</evidence>
<evidence type="ECO:0000256" key="16">
    <source>
        <dbReference type="ARBA" id="ARBA00023254"/>
    </source>
</evidence>
<dbReference type="Proteomes" id="UP001168821">
    <property type="component" value="Unassembled WGS sequence"/>
</dbReference>
<evidence type="ECO:0000256" key="9">
    <source>
        <dbReference type="ARBA" id="ARBA00022801"/>
    </source>
</evidence>
<keyword evidence="14" id="KW-0234">DNA repair</keyword>
<keyword evidence="13 22" id="KW-0238">DNA-binding</keyword>
<evidence type="ECO:0000256" key="10">
    <source>
        <dbReference type="ARBA" id="ARBA00022806"/>
    </source>
</evidence>
<dbReference type="GO" id="GO:0003697">
    <property type="term" value="F:single-stranded DNA binding"/>
    <property type="evidence" value="ECO:0007669"/>
    <property type="project" value="TreeGrafter"/>
</dbReference>
<evidence type="ECO:0000313" key="25">
    <source>
        <dbReference type="Proteomes" id="UP001168821"/>
    </source>
</evidence>
<comment type="subcellular location">
    <subcellularLocation>
        <location evidence="1">Nucleus</location>
    </subcellularLocation>
</comment>
<dbReference type="GO" id="GO:0005524">
    <property type="term" value="F:ATP binding"/>
    <property type="evidence" value="ECO:0007669"/>
    <property type="project" value="UniProtKB-KW"/>
</dbReference>
<dbReference type="SMART" id="SM00350">
    <property type="entry name" value="MCM"/>
    <property type="match status" value="1"/>
</dbReference>
<dbReference type="InterPro" id="IPR031327">
    <property type="entry name" value="MCM"/>
</dbReference>
<dbReference type="Pfam" id="PF26066">
    <property type="entry name" value="MCM9_N"/>
    <property type="match status" value="1"/>
</dbReference>
<evidence type="ECO:0000256" key="17">
    <source>
        <dbReference type="ARBA" id="ARBA00041085"/>
    </source>
</evidence>
<evidence type="ECO:0000256" key="7">
    <source>
        <dbReference type="ARBA" id="ARBA00022763"/>
    </source>
</evidence>
<dbReference type="Gene3D" id="3.40.50.300">
    <property type="entry name" value="P-loop containing nucleotide triphosphate hydrolases"/>
    <property type="match status" value="1"/>
</dbReference>
<keyword evidence="10" id="KW-0347">Helicase</keyword>
<keyword evidence="5" id="KW-0479">Metal-binding</keyword>
<accession>A0AA38MST6</accession>
<dbReference type="GO" id="GO:0042555">
    <property type="term" value="C:MCM complex"/>
    <property type="evidence" value="ECO:0007669"/>
    <property type="project" value="TreeGrafter"/>
</dbReference>
<evidence type="ECO:0000256" key="2">
    <source>
        <dbReference type="ARBA" id="ARBA00008010"/>
    </source>
</evidence>
<evidence type="ECO:0000256" key="15">
    <source>
        <dbReference type="ARBA" id="ARBA00023242"/>
    </source>
</evidence>
<evidence type="ECO:0000256" key="13">
    <source>
        <dbReference type="ARBA" id="ARBA00023125"/>
    </source>
</evidence>
<dbReference type="GO" id="GO:0006260">
    <property type="term" value="P:DNA replication"/>
    <property type="evidence" value="ECO:0007669"/>
    <property type="project" value="InterPro"/>
</dbReference>
<dbReference type="InterPro" id="IPR018525">
    <property type="entry name" value="MCM_CS"/>
</dbReference>
<keyword evidence="9" id="KW-0378">Hydrolase</keyword>
<keyword evidence="11" id="KW-0862">Zinc</keyword>
<dbReference type="GO" id="GO:0051321">
    <property type="term" value="P:meiotic cell cycle"/>
    <property type="evidence" value="ECO:0007669"/>
    <property type="project" value="UniProtKB-KW"/>
</dbReference>
<keyword evidence="7" id="KW-0227">DNA damage</keyword>
<evidence type="ECO:0000256" key="11">
    <source>
        <dbReference type="ARBA" id="ARBA00022833"/>
    </source>
</evidence>
<evidence type="ECO:0000256" key="22">
    <source>
        <dbReference type="RuleBase" id="RU004070"/>
    </source>
</evidence>
<comment type="function">
    <text evidence="20">Probable DNA helicase that may play a role in DNA repair during meiosis.</text>
</comment>
<evidence type="ECO:0000256" key="21">
    <source>
        <dbReference type="ARBA" id="ARBA00069557"/>
    </source>
</evidence>
<dbReference type="SUPFAM" id="SSF50249">
    <property type="entry name" value="Nucleic acid-binding proteins"/>
    <property type="match status" value="1"/>
</dbReference>
<comment type="catalytic activity">
    <reaction evidence="19">
        <text>ATP + H2O = ADP + phosphate + H(+)</text>
        <dbReference type="Rhea" id="RHEA:13065"/>
        <dbReference type="ChEBI" id="CHEBI:15377"/>
        <dbReference type="ChEBI" id="CHEBI:15378"/>
        <dbReference type="ChEBI" id="CHEBI:30616"/>
        <dbReference type="ChEBI" id="CHEBI:43474"/>
        <dbReference type="ChEBI" id="CHEBI:456216"/>
        <dbReference type="EC" id="3.6.4.12"/>
    </reaction>
</comment>
<dbReference type="Pfam" id="PF17855">
    <property type="entry name" value="MCM_lid"/>
    <property type="match status" value="1"/>
</dbReference>
<dbReference type="GO" id="GO:0008270">
    <property type="term" value="F:zinc ion binding"/>
    <property type="evidence" value="ECO:0007669"/>
    <property type="project" value="UniProtKB-KW"/>
</dbReference>
<evidence type="ECO:0000256" key="19">
    <source>
        <dbReference type="ARBA" id="ARBA00047995"/>
    </source>
</evidence>
<evidence type="ECO:0000256" key="8">
    <source>
        <dbReference type="ARBA" id="ARBA00022771"/>
    </source>
</evidence>
<evidence type="ECO:0000256" key="5">
    <source>
        <dbReference type="ARBA" id="ARBA00022723"/>
    </source>
</evidence>
<keyword evidence="6 22" id="KW-0547">Nucleotide-binding</keyword>
<dbReference type="GO" id="GO:0017116">
    <property type="term" value="F:single-stranded DNA helicase activity"/>
    <property type="evidence" value="ECO:0007669"/>
    <property type="project" value="TreeGrafter"/>
</dbReference>
<evidence type="ECO:0000256" key="6">
    <source>
        <dbReference type="ARBA" id="ARBA00022741"/>
    </source>
</evidence>
<dbReference type="PRINTS" id="PR01657">
    <property type="entry name" value="MCMFAMILY"/>
</dbReference>
<evidence type="ECO:0000256" key="4">
    <source>
        <dbReference type="ARBA" id="ARBA00022705"/>
    </source>
</evidence>
<evidence type="ECO:0000256" key="14">
    <source>
        <dbReference type="ARBA" id="ARBA00023204"/>
    </source>
</evidence>
<comment type="caution">
    <text evidence="24">The sequence shown here is derived from an EMBL/GenBank/DDBJ whole genome shotgun (WGS) entry which is preliminary data.</text>
</comment>
<evidence type="ECO:0000256" key="3">
    <source>
        <dbReference type="ARBA" id="ARBA00012551"/>
    </source>
</evidence>
<proteinExistence type="inferred from homology"/>
<sequence length="1086" mass="122642">MCDKYLLSYYNEVIRDILKETDVTKHFSVNINFVELSGNDPNLGNNFLRAPEKSLEEWNGALHKVQTNLTSQSEENYTFKKNAHCRIYSLPLYPELHRIKFPQNDDTNKFLQVSGTVVRMTAVKMLEYQRQYICTKCKYVMMVMAEFEMKNIITPPKKCGNPEECKGTNIVSMGELNAEFCKDYQEIRMQETVSKLDVGSMPTSMWVTLEDDLVDSCKPGDNITVCGLVKRRQNHFYVGKKMEIELVIKANHVQVNNNNASALSLTPELKDMFQAFWKTYADMPLAARDIILKSICPQLFGLYIVKLATAVVLAGGSSLHNTSNTGVRVRAEPHLLLVGDPGTGKSQLLRFASKIIPRSVLTTGVGSTAAGLTVTAVMENGEWQLEGGALVMSDGGICCIDEFNTMKEHDRTSIHEAMEQQTISVAKASIVCKLSTRCSILAATNPKGNLDPSQSLNMNVALASPLLSRFDLILLLRDKLDEEWDSQLADYIFQSFENCNSSKLTENINWTIEILQAYFAVIKKIHPVLTEDSNKILSGYYQIQRRKNCRNKSRTTVRLLDSLVRLSQGHARLMYHEEVEILDAIIAVILVETAMETESSVFNLRFNLKNDFPQDPTSNYREVMEIVLKRLDLHDLLERELDRINNGSKRSNKSDPGTGKSNLLSEDVKSKFFRVQKASEEDIKQNGKTYEENAKQVNNKSISAENVKRDQNIELRLEHPGVKIDEKQINFEATKNIVQQESKTKRTKVSNANATTTKIHDIECQSKDIQIVKNNVSNVTKGDNINICDKENVECINLNAKRKKTKNNINPKKIKLKNEENELHHDLAALKCMPSVNDIFNMDDYDLNDPGLNFEENRNEKDSDDHENVSGLCSKINESSETKAIGETKNKTDTNGEQISKVLSQRIRTKNFLSKFKFIPKESGPSTVTTDDKSLQNNTNHNFVNMAGEDDQVNMQYKNSVSERLSNNQLVINDTDTNDLNDISFMNVVSSTQTEKPAMSEEKSNNSFESGNVDFDISLVSAKRSTNSENTTDDTLLTTNKPTTTKKFDFKKVCISDKLKPQSDVLHAPSSIFESQEDIDNLDLDL</sequence>
<dbReference type="InterPro" id="IPR001208">
    <property type="entry name" value="MCM_dom"/>
</dbReference>
<protein>
    <recommendedName>
        <fullName evidence="17">DNA helicase MCM9</fullName>
        <ecNumber evidence="3">3.6.4.12</ecNumber>
    </recommendedName>
    <alternativeName>
        <fullName evidence="18">Minichromosome maintenance 9</fullName>
    </alternativeName>
    <alternativeName>
        <fullName evidence="21">Probable DNA helicase MCM9</fullName>
    </alternativeName>
</protein>
<name>A0AA38MST6_9CUCU</name>